<feature type="signal peptide" evidence="1">
    <location>
        <begin position="1"/>
        <end position="18"/>
    </location>
</feature>
<keyword evidence="1" id="KW-0732">Signal</keyword>
<dbReference type="PROSITE" id="PS51724">
    <property type="entry name" value="SPOR"/>
    <property type="match status" value="1"/>
</dbReference>
<dbReference type="SUPFAM" id="SSF110997">
    <property type="entry name" value="Sporulation related repeat"/>
    <property type="match status" value="1"/>
</dbReference>
<dbReference type="GO" id="GO:0042834">
    <property type="term" value="F:peptidoglycan binding"/>
    <property type="evidence" value="ECO:0007669"/>
    <property type="project" value="InterPro"/>
</dbReference>
<dbReference type="AlphaFoldDB" id="A0A1I3XVQ7"/>
<dbReference type="InterPro" id="IPR036680">
    <property type="entry name" value="SPOR-like_sf"/>
</dbReference>
<dbReference type="Pfam" id="PF05036">
    <property type="entry name" value="SPOR"/>
    <property type="match status" value="1"/>
</dbReference>
<keyword evidence="4" id="KW-1185">Reference proteome</keyword>
<feature type="domain" description="SPOR" evidence="2">
    <location>
        <begin position="81"/>
        <end position="158"/>
    </location>
</feature>
<dbReference type="Gene3D" id="3.30.70.1070">
    <property type="entry name" value="Sporulation related repeat"/>
    <property type="match status" value="1"/>
</dbReference>
<proteinExistence type="predicted"/>
<gene>
    <name evidence="3" type="ORF">SAMN05216302_100291</name>
</gene>
<reference evidence="4" key="1">
    <citation type="submission" date="2016-10" db="EMBL/GenBank/DDBJ databases">
        <authorList>
            <person name="Varghese N."/>
            <person name="Submissions S."/>
        </authorList>
    </citation>
    <scope>NUCLEOTIDE SEQUENCE [LARGE SCALE GENOMIC DNA]</scope>
    <source>
        <strain evidence="4">Nm69</strain>
    </source>
</reference>
<protein>
    <submittedName>
        <fullName evidence="3">Sporulation related domain-containing protein</fullName>
    </submittedName>
</protein>
<dbReference type="Proteomes" id="UP000199533">
    <property type="component" value="Unassembled WGS sequence"/>
</dbReference>
<name>A0A1I3XVQ7_9PROT</name>
<dbReference type="EMBL" id="FOSP01000002">
    <property type="protein sequence ID" value="SFK23141.1"/>
    <property type="molecule type" value="Genomic_DNA"/>
</dbReference>
<dbReference type="InterPro" id="IPR007730">
    <property type="entry name" value="SPOR-like_dom"/>
</dbReference>
<dbReference type="OrthoDB" id="5298866at2"/>
<dbReference type="STRING" id="52441.SAMN05216302_100291"/>
<evidence type="ECO:0000259" key="2">
    <source>
        <dbReference type="PROSITE" id="PS51724"/>
    </source>
</evidence>
<sequence length="198" mass="22443">MKAIFPFLLLTNILFAIAMYHQSNQQNRNSVSPVMNPEKIILLPAEESCIKWGTFSGQSLSLVEAAISKLGLKRPYKKISSTSLTKYRVHTSPFENREAVEREINKLRNMGIISYRVREQGPWLNAIFFGDLEDKTAAQNLLNKLNSKGITNVAIHTRSIEQKKLLFFEADTDNIAKLQNLATQFTGSELVHTSCERL</sequence>
<evidence type="ECO:0000313" key="3">
    <source>
        <dbReference type="EMBL" id="SFK23141.1"/>
    </source>
</evidence>
<evidence type="ECO:0000313" key="4">
    <source>
        <dbReference type="Proteomes" id="UP000199533"/>
    </source>
</evidence>
<evidence type="ECO:0000256" key="1">
    <source>
        <dbReference type="SAM" id="SignalP"/>
    </source>
</evidence>
<dbReference type="RefSeq" id="WP_090696809.1">
    <property type="nucleotide sequence ID" value="NZ_FOSP01000002.1"/>
</dbReference>
<feature type="chain" id="PRO_5011435940" evidence="1">
    <location>
        <begin position="19"/>
        <end position="198"/>
    </location>
</feature>
<organism evidence="3 4">
    <name type="scientific">Nitrosomonas aestuarii</name>
    <dbReference type="NCBI Taxonomy" id="52441"/>
    <lineage>
        <taxon>Bacteria</taxon>
        <taxon>Pseudomonadati</taxon>
        <taxon>Pseudomonadota</taxon>
        <taxon>Betaproteobacteria</taxon>
        <taxon>Nitrosomonadales</taxon>
        <taxon>Nitrosomonadaceae</taxon>
        <taxon>Nitrosomonas</taxon>
    </lineage>
</organism>
<accession>A0A1I3XVQ7</accession>